<dbReference type="AlphaFoldDB" id="A0A2K9HAG8"/>
<gene>
    <name evidence="1" type="ORF">SAMN06265364_11242</name>
</gene>
<proteinExistence type="predicted"/>
<dbReference type="OrthoDB" id="8955051at2"/>
<organism evidence="1 2">
    <name type="scientific">Prevotella jejuni</name>
    <dbReference type="NCBI Taxonomy" id="1177574"/>
    <lineage>
        <taxon>Bacteria</taxon>
        <taxon>Pseudomonadati</taxon>
        <taxon>Bacteroidota</taxon>
        <taxon>Bacteroidia</taxon>
        <taxon>Bacteroidales</taxon>
        <taxon>Prevotellaceae</taxon>
        <taxon>Prevotella</taxon>
    </lineage>
</organism>
<reference evidence="1 2" key="1">
    <citation type="submission" date="2017-06" db="EMBL/GenBank/DDBJ databases">
        <authorList>
            <person name="Varghese N."/>
            <person name="Submissions S."/>
        </authorList>
    </citation>
    <scope>NUCLEOTIDE SEQUENCE [LARGE SCALE GENOMIC DNA]</scope>
    <source>
        <strain evidence="1 2">DSM 26989</strain>
    </source>
</reference>
<keyword evidence="2" id="KW-1185">Reference proteome</keyword>
<sequence length="317" mass="37629">MRQKAIGGYFSLELPYNEYGEYHRDAIRLNTGRYCLEYVLRVKKYTKVYLPYYMCDAVLQPINKLGLDYQFYHIDKYFHIAEVLHPKKDEVILYCNYFGLMDEYVKIVTDRYAPNIIIDNTQAFFSRPLPEIDTFYTCRKFFGVADGAYLYTDKEADFDIPQDYSSSRMLYLLNRLDISAEKAFEEYHISENLLDSSGIRKMSKISENILKSIDYKKIVEKRRKNFLLLNDALKEKNIVEINLDSLAVPMIYPMWGINRQLRELLIKNKVYIATYWPNVMKWATSDSIECQLVKELIPLPIDQRYGRDDMESIIKYV</sequence>
<comment type="caution">
    <text evidence="1">The sequence shown here is derived from an EMBL/GenBank/DDBJ whole genome shotgun (WGS) entry which is preliminary data.</text>
</comment>
<evidence type="ECO:0000313" key="1">
    <source>
        <dbReference type="EMBL" id="SNR81548.1"/>
    </source>
</evidence>
<protein>
    <submittedName>
        <fullName evidence="1">dTDP-4-amino-4,6-dideoxygalactose transaminase</fullName>
    </submittedName>
</protein>
<accession>A0A2K9HAG8</accession>
<evidence type="ECO:0000313" key="2">
    <source>
        <dbReference type="Proteomes" id="UP000198427"/>
    </source>
</evidence>
<dbReference type="KEGG" id="pje:CRM71_04855"/>
<dbReference type="Proteomes" id="UP000198427">
    <property type="component" value="Unassembled WGS sequence"/>
</dbReference>
<dbReference type="SUPFAM" id="SSF53383">
    <property type="entry name" value="PLP-dependent transferases"/>
    <property type="match status" value="1"/>
</dbReference>
<dbReference type="EMBL" id="FZNZ01000012">
    <property type="protein sequence ID" value="SNR81548.1"/>
    <property type="molecule type" value="Genomic_DNA"/>
</dbReference>
<dbReference type="RefSeq" id="WP_089366093.1">
    <property type="nucleotide sequence ID" value="NZ_CP023863.1"/>
</dbReference>
<dbReference type="GeneID" id="94028756"/>
<name>A0A2K9HAG8_9BACT</name>
<dbReference type="InterPro" id="IPR015424">
    <property type="entry name" value="PyrdxlP-dep_Trfase"/>
</dbReference>